<protein>
    <recommendedName>
        <fullName evidence="4">Outer membrane lipoprotein BamD-like domain-containing protein</fullName>
    </recommendedName>
</protein>
<dbReference type="PROSITE" id="PS51257">
    <property type="entry name" value="PROKAR_LIPOPROTEIN"/>
    <property type="match status" value="1"/>
</dbReference>
<accession>A0ABR7MCT6</accession>
<evidence type="ECO:0000256" key="3">
    <source>
        <dbReference type="ARBA" id="ARBA00023237"/>
    </source>
</evidence>
<feature type="domain" description="Outer membrane lipoprotein BamD-like" evidence="4">
    <location>
        <begin position="36"/>
        <end position="223"/>
    </location>
</feature>
<dbReference type="Gene3D" id="1.25.40.10">
    <property type="entry name" value="Tetratricopeptide repeat domain"/>
    <property type="match status" value="1"/>
</dbReference>
<keyword evidence="1" id="KW-0732">Signal</keyword>
<dbReference type="InterPro" id="IPR011990">
    <property type="entry name" value="TPR-like_helical_dom_sf"/>
</dbReference>
<evidence type="ECO:0000313" key="5">
    <source>
        <dbReference type="EMBL" id="MBC6492644.1"/>
    </source>
</evidence>
<keyword evidence="2" id="KW-0472">Membrane</keyword>
<sequence length="271" mass="31901">MRSFLVLLIIALLGTGCSKFAKVQKSTDYDYKLRMADQYYAKKKYHFAQQLYEELFPLLKGSDKFEAVYYNFAYCAYYMRDYMNAENLFKGFVEVFPTSKRAEEMEYMRAYTFYRQSPKVELDQTNTMKTIGLMQAFINTHPGSAKNKEATEIIDICREKLEKKEMLSAELYFNLRQYKAAAIAFANLMNNYPDSDKSDSYKLQVIRSYFEYAALSIDEKKEERFQKVIDECNEFTDRFPESQLLTEAKRFLNLSLNNIKAIKNEQVKTSA</sequence>
<dbReference type="Proteomes" id="UP000765802">
    <property type="component" value="Unassembled WGS sequence"/>
</dbReference>
<dbReference type="SUPFAM" id="SSF48452">
    <property type="entry name" value="TPR-like"/>
    <property type="match status" value="1"/>
</dbReference>
<dbReference type="RefSeq" id="WP_187257953.1">
    <property type="nucleotide sequence ID" value="NZ_JBHULF010000020.1"/>
</dbReference>
<dbReference type="EMBL" id="MBUA01000028">
    <property type="protein sequence ID" value="MBC6492644.1"/>
    <property type="molecule type" value="Genomic_DNA"/>
</dbReference>
<comment type="caution">
    <text evidence="5">The sequence shown here is derived from an EMBL/GenBank/DDBJ whole genome shotgun (WGS) entry which is preliminary data.</text>
</comment>
<evidence type="ECO:0000256" key="1">
    <source>
        <dbReference type="ARBA" id="ARBA00022729"/>
    </source>
</evidence>
<proteinExistence type="predicted"/>
<name>A0ABR7MCT6_9BACT</name>
<dbReference type="InterPro" id="IPR017689">
    <property type="entry name" value="BamD"/>
</dbReference>
<gene>
    <name evidence="5" type="ORF">BC349_16400</name>
</gene>
<organism evidence="5 6">
    <name type="scientific">Flavihumibacter stibioxidans</name>
    <dbReference type="NCBI Taxonomy" id="1834163"/>
    <lineage>
        <taxon>Bacteria</taxon>
        <taxon>Pseudomonadati</taxon>
        <taxon>Bacteroidota</taxon>
        <taxon>Chitinophagia</taxon>
        <taxon>Chitinophagales</taxon>
        <taxon>Chitinophagaceae</taxon>
        <taxon>Flavihumibacter</taxon>
    </lineage>
</organism>
<dbReference type="Pfam" id="PF13525">
    <property type="entry name" value="YfiO"/>
    <property type="match status" value="1"/>
</dbReference>
<evidence type="ECO:0000313" key="6">
    <source>
        <dbReference type="Proteomes" id="UP000765802"/>
    </source>
</evidence>
<keyword evidence="6" id="KW-1185">Reference proteome</keyword>
<keyword evidence="3" id="KW-0998">Cell outer membrane</keyword>
<reference evidence="5 6" key="1">
    <citation type="submission" date="2016-07" db="EMBL/GenBank/DDBJ databases">
        <title>Genome analysis of Flavihumibacter stibioxidans YS-17.</title>
        <authorList>
            <person name="Shi K."/>
            <person name="Han Y."/>
            <person name="Wang G."/>
        </authorList>
    </citation>
    <scope>NUCLEOTIDE SEQUENCE [LARGE SCALE GENOMIC DNA]</scope>
    <source>
        <strain evidence="5 6">YS-17</strain>
    </source>
</reference>
<evidence type="ECO:0000256" key="2">
    <source>
        <dbReference type="ARBA" id="ARBA00023136"/>
    </source>
</evidence>
<dbReference type="NCBIfam" id="TIGR03302">
    <property type="entry name" value="OM_YfiO"/>
    <property type="match status" value="1"/>
</dbReference>
<evidence type="ECO:0000259" key="4">
    <source>
        <dbReference type="Pfam" id="PF13525"/>
    </source>
</evidence>
<dbReference type="InterPro" id="IPR039565">
    <property type="entry name" value="BamD-like"/>
</dbReference>